<reference evidence="2" key="1">
    <citation type="submission" date="2022-11" db="UniProtKB">
        <authorList>
            <consortium name="WormBaseParasite"/>
        </authorList>
    </citation>
    <scope>IDENTIFICATION</scope>
</reference>
<dbReference type="Proteomes" id="UP000887576">
    <property type="component" value="Unplaced"/>
</dbReference>
<protein>
    <submittedName>
        <fullName evidence="2">UDP-N-acetylglucosamine transferase subunit ALG14</fullName>
    </submittedName>
</protein>
<accession>A0AC34RI54</accession>
<name>A0AC34RI54_9BILA</name>
<proteinExistence type="predicted"/>
<dbReference type="WBParaSite" id="JU765_v2.g7055.t1">
    <property type="protein sequence ID" value="JU765_v2.g7055.t1"/>
    <property type="gene ID" value="JU765_v2.g7055"/>
</dbReference>
<evidence type="ECO:0000313" key="1">
    <source>
        <dbReference type="Proteomes" id="UP000887576"/>
    </source>
</evidence>
<sequence>MLDSIEEFLLGSNIALFFIFGTIFICLFINFFITLVIAHSMRHSNDWPGNSKTIKETISSNKTLRLCAVLGSGGHTTEMISLVKQLNPNLFMPRQYIVAETDSLSANKVVEMEKQFQPKVNHNSNSYEITLIPRSRKVGQSYLTSIFTTLWAIFISIKIVWQSKPDMVLCNGPGTCLPICIIAYVLDLLRLRNTKIVFVESTCRVKTLSLTGKLLYHFRMADVFLVQWPDLVEKYPRAEFIGIVN</sequence>
<organism evidence="1 2">
    <name type="scientific">Panagrolaimus sp. JU765</name>
    <dbReference type="NCBI Taxonomy" id="591449"/>
    <lineage>
        <taxon>Eukaryota</taxon>
        <taxon>Metazoa</taxon>
        <taxon>Ecdysozoa</taxon>
        <taxon>Nematoda</taxon>
        <taxon>Chromadorea</taxon>
        <taxon>Rhabditida</taxon>
        <taxon>Tylenchina</taxon>
        <taxon>Panagrolaimomorpha</taxon>
        <taxon>Panagrolaimoidea</taxon>
        <taxon>Panagrolaimidae</taxon>
        <taxon>Panagrolaimus</taxon>
    </lineage>
</organism>
<evidence type="ECO:0000313" key="2">
    <source>
        <dbReference type="WBParaSite" id="JU765_v2.g7055.t1"/>
    </source>
</evidence>